<dbReference type="Gene3D" id="3.30.70.60">
    <property type="match status" value="1"/>
</dbReference>
<dbReference type="PANTHER" id="PTHR11819">
    <property type="entry name" value="SOLUTE CARRIER FAMILY 5"/>
    <property type="match status" value="1"/>
</dbReference>
<dbReference type="Proteomes" id="UP000322234">
    <property type="component" value="Unassembled WGS sequence"/>
</dbReference>
<dbReference type="PROSITE" id="PS00456">
    <property type="entry name" value="NA_SOLUT_SYMP_1"/>
    <property type="match status" value="1"/>
</dbReference>
<evidence type="ECO:0000256" key="24">
    <source>
        <dbReference type="ARBA" id="ARBA00078598"/>
    </source>
</evidence>
<dbReference type="EMBL" id="VBQZ03000054">
    <property type="protein sequence ID" value="MXQ89206.1"/>
    <property type="molecule type" value="Genomic_DNA"/>
</dbReference>
<dbReference type="GO" id="GO:0006020">
    <property type="term" value="P:inositol metabolic process"/>
    <property type="evidence" value="ECO:0007669"/>
    <property type="project" value="TreeGrafter"/>
</dbReference>
<feature type="transmembrane region" description="Helical" evidence="26">
    <location>
        <begin position="358"/>
        <end position="376"/>
    </location>
</feature>
<dbReference type="GO" id="GO:0016323">
    <property type="term" value="C:basolateral plasma membrane"/>
    <property type="evidence" value="ECO:0007669"/>
    <property type="project" value="UniProtKB-SubCell"/>
</dbReference>
<evidence type="ECO:0000313" key="27">
    <source>
        <dbReference type="EMBL" id="MXQ89206.1"/>
    </source>
</evidence>
<evidence type="ECO:0000256" key="4">
    <source>
        <dbReference type="ARBA" id="ARBA00006434"/>
    </source>
</evidence>
<evidence type="ECO:0000256" key="1">
    <source>
        <dbReference type="ARBA" id="ARBA00004173"/>
    </source>
</evidence>
<feature type="transmembrane region" description="Helical" evidence="26">
    <location>
        <begin position="469"/>
        <end position="491"/>
    </location>
</feature>
<evidence type="ECO:0000256" key="13">
    <source>
        <dbReference type="ARBA" id="ARBA00023053"/>
    </source>
</evidence>
<evidence type="ECO:0000256" key="12">
    <source>
        <dbReference type="ARBA" id="ARBA00022989"/>
    </source>
</evidence>
<keyword evidence="7" id="KW-1003">Cell membrane</keyword>
<keyword evidence="19" id="KW-0687">Ribonucleoprotein</keyword>
<evidence type="ECO:0000313" key="28">
    <source>
        <dbReference type="Proteomes" id="UP000322234"/>
    </source>
</evidence>
<name>A0A6B0RMN0_9CETA</name>
<feature type="transmembrane region" description="Helical" evidence="26">
    <location>
        <begin position="511"/>
        <end position="532"/>
    </location>
</feature>
<evidence type="ECO:0000256" key="7">
    <source>
        <dbReference type="ARBA" id="ARBA00022475"/>
    </source>
</evidence>
<feature type="transmembrane region" description="Helical" evidence="26">
    <location>
        <begin position="686"/>
        <end position="705"/>
    </location>
</feature>
<dbReference type="PROSITE" id="PS00457">
    <property type="entry name" value="NA_SOLUT_SYMP_2"/>
    <property type="match status" value="1"/>
</dbReference>
<dbReference type="GO" id="GO:0015798">
    <property type="term" value="P:myo-inositol transport"/>
    <property type="evidence" value="ECO:0007669"/>
    <property type="project" value="InterPro"/>
</dbReference>
<evidence type="ECO:0000256" key="2">
    <source>
        <dbReference type="ARBA" id="ARBA00004424"/>
    </source>
</evidence>
<feature type="transmembrane region" description="Helical" evidence="26">
    <location>
        <begin position="82"/>
        <end position="102"/>
    </location>
</feature>
<evidence type="ECO:0000256" key="5">
    <source>
        <dbReference type="ARBA" id="ARBA00009512"/>
    </source>
</evidence>
<accession>A0A6B0RMN0</accession>
<dbReference type="InterPro" id="IPR014717">
    <property type="entry name" value="Transl_elong_EF1B/ribsomal_bS6"/>
</dbReference>
<evidence type="ECO:0000256" key="20">
    <source>
        <dbReference type="ARBA" id="ARBA00035170"/>
    </source>
</evidence>
<proteinExistence type="inferred from homology"/>
<organism evidence="27 28">
    <name type="scientific">Bos mutus</name>
    <name type="common">wild yak</name>
    <dbReference type="NCBI Taxonomy" id="72004"/>
    <lineage>
        <taxon>Eukaryota</taxon>
        <taxon>Metazoa</taxon>
        <taxon>Chordata</taxon>
        <taxon>Craniata</taxon>
        <taxon>Vertebrata</taxon>
        <taxon>Euteleostomi</taxon>
        <taxon>Mammalia</taxon>
        <taxon>Eutheria</taxon>
        <taxon>Laurasiatheria</taxon>
        <taxon>Artiodactyla</taxon>
        <taxon>Ruminantia</taxon>
        <taxon>Pecora</taxon>
        <taxon>Bovidae</taxon>
        <taxon>Bovinae</taxon>
        <taxon>Bos</taxon>
    </lineage>
</organism>
<dbReference type="GO" id="GO:0005412">
    <property type="term" value="F:D-glucose:sodium symporter activity"/>
    <property type="evidence" value="ECO:0007669"/>
    <property type="project" value="InterPro"/>
</dbReference>
<keyword evidence="12 26" id="KW-1133">Transmembrane helix</keyword>
<gene>
    <name evidence="27" type="ORF">E5288_WYG015823</name>
</gene>
<dbReference type="FunFam" id="3.30.70.60:FF:000008">
    <property type="entry name" value="28S ribosomal protein S6, mitochondrial"/>
    <property type="match status" value="1"/>
</dbReference>
<keyword evidence="11" id="KW-0689">Ribosomal protein</keyword>
<dbReference type="CDD" id="cd11491">
    <property type="entry name" value="SLC5sbd_SMIT"/>
    <property type="match status" value="1"/>
</dbReference>
<evidence type="ECO:0000256" key="22">
    <source>
        <dbReference type="ARBA" id="ARBA00063782"/>
    </source>
</evidence>
<comment type="caution">
    <text evidence="27">The sequence shown here is derived from an EMBL/GenBank/DDBJ whole genome shotgun (WGS) entry which is preliminary data.</text>
</comment>
<dbReference type="SUPFAM" id="SSF54995">
    <property type="entry name" value="Ribosomal protein S6"/>
    <property type="match status" value="1"/>
</dbReference>
<feature type="transmembrane region" description="Helical" evidence="26">
    <location>
        <begin position="122"/>
        <end position="144"/>
    </location>
</feature>
<comment type="similarity">
    <text evidence="4">Belongs to the sodium:solute symporter (SSF) (TC 2.A.21) family.</text>
</comment>
<dbReference type="Gene3D" id="1.20.1730.10">
    <property type="entry name" value="Sodium/glucose cotransporter"/>
    <property type="match status" value="1"/>
</dbReference>
<keyword evidence="8" id="KW-0597">Phosphoprotein</keyword>
<dbReference type="Pfam" id="PF00474">
    <property type="entry name" value="SSF"/>
    <property type="match status" value="1"/>
</dbReference>
<evidence type="ECO:0000256" key="17">
    <source>
        <dbReference type="ARBA" id="ARBA00023180"/>
    </source>
</evidence>
<evidence type="ECO:0000256" key="18">
    <source>
        <dbReference type="ARBA" id="ARBA00023201"/>
    </source>
</evidence>
<evidence type="ECO:0000256" key="8">
    <source>
        <dbReference type="ARBA" id="ARBA00022553"/>
    </source>
</evidence>
<keyword evidence="14" id="KW-0406">Ion transport</keyword>
<dbReference type="FunFam" id="1.20.1730.10:FF:000013">
    <property type="entry name" value="sodium/myo-inositol cotransporter isoform X1"/>
    <property type="match status" value="1"/>
</dbReference>
<comment type="similarity">
    <text evidence="5">Belongs to the bacterial ribosomal protein bS6 family.</text>
</comment>
<evidence type="ECO:0000256" key="15">
    <source>
        <dbReference type="ARBA" id="ARBA00023128"/>
    </source>
</evidence>
<dbReference type="GO" id="GO:0005743">
    <property type="term" value="C:mitochondrial inner membrane"/>
    <property type="evidence" value="ECO:0007669"/>
    <property type="project" value="UniProtKB-ARBA"/>
</dbReference>
<evidence type="ECO:0000256" key="19">
    <source>
        <dbReference type="ARBA" id="ARBA00023274"/>
    </source>
</evidence>
<dbReference type="GO" id="GO:0005763">
    <property type="term" value="C:mitochondrial small ribosomal subunit"/>
    <property type="evidence" value="ECO:0007669"/>
    <property type="project" value="UniProtKB-ARBA"/>
</dbReference>
<comment type="subcellular location">
    <subcellularLocation>
        <location evidence="2">Apical cell membrane</location>
        <topology evidence="2">Multi-pass membrane protein</topology>
    </subcellularLocation>
    <subcellularLocation>
        <location evidence="3">Basolateral cell membrane</location>
        <topology evidence="3">Multi-pass membrane protein</topology>
    </subcellularLocation>
    <subcellularLocation>
        <location evidence="1">Mitochondrion</location>
    </subcellularLocation>
</comment>
<dbReference type="GO" id="GO:0006412">
    <property type="term" value="P:translation"/>
    <property type="evidence" value="ECO:0007669"/>
    <property type="project" value="InterPro"/>
</dbReference>
<evidence type="ECO:0000256" key="3">
    <source>
        <dbReference type="ARBA" id="ARBA00004554"/>
    </source>
</evidence>
<keyword evidence="15" id="KW-0496">Mitochondrion</keyword>
<sequence>MRAVLETADIAIVALYFILVMCIGFFAMWKSNRSTVSGYFLAGRSMTWVAIGASLFVSNIGSEHFIGLAGSGAASGFAVGAWEFNALLLLQLLGWVFIPIYIRSGVYTMPEYLSKRFGGHRIQVYFAALSLILYIFTKLSVDLYSGALFIQESLGWNLYVSVILLIGMTALLTVTGGLVAVIYTDTLQALLMIVGALTLMVISMMEIGGFEEVKRRYMLASPNVTSILLTYNLSNTNSCNVHPKKDALKMLRNPTDEDVPWPGFILGQTPASVWYWCADQVIVQRVLAAKNIAHAKGSTLMAGFLKLLPMFIIVVPGMISRILFADDIACINPEHCMQVCGSRAGCSNIAYPRLVMKLVPVGLRGLMMAVMIAALMSDLDSIFNSASTIFTLDVYKLIRKSASSRELMIVGRIFVAFMVVISIAWVPIIVEMQGGQMYLYIQEVADYLTPPVAALFLLAIFWKRCNEQGAFYGGMAGFILGAVRLTLAFAYRAPECDQPDNRPVFIKDIHYMYVATALFWITGLITVIVSLLTPPPTKEQIRTTTFWSKKSLVVKESCSPKDEPYKMQEKSILRCSENSEAINHVIPNGKSEDSIKGLQPEDVNLLVTCREEGNPVASLGHSEAETPVDAYSNGQAALMGEKERKKEAEDGSRYWKFIDWFCGFKKQNSIQVSQASNKLMKSSSTFPLLLIALLHLGSLDFQHLVTMEQKATWRGLVGEEGVLNNGTLKMRVELAAGVLWTPTAFKPETAAALKRTLEALMDRGAVVRSLENLGERTLPYKMSAHSQRHTRGGYFLVDFYAPTTTVASIMEHLSRDIDVIRPNVVKHPLTQEVKECEGIVPVPLEEKLYSTKKRKDGESFSEASSLHTLRLRLIAEKKCSIRLVILHCDGFLPVTNGITFYTQKNSLYEPFQFNASGYKVQILPPESFRNGHQWEIYGALKTKVGNGTGEPCLCSASSRAGGELNHQKFLEKLHRLDELLHFADLISYQQSPRWSIDLNKRMRKARLWKRDQSCNEVSGWLQSYLDQQAIFAAITMTFTSKPTVREVFQLDFQMGKYFAFVEDEVWSQLLSAKKEEDEHGLIHGAELWLGADGGPVAVLAVTLTLTSSFATELPDPTPRYV</sequence>
<reference evidence="27" key="1">
    <citation type="submission" date="2019-10" db="EMBL/GenBank/DDBJ databases">
        <title>The sequence and de novo assembly of the wild yak genome.</title>
        <authorList>
            <person name="Liu Y."/>
        </authorList>
    </citation>
    <scope>NUCLEOTIDE SEQUENCE [LARGE SCALE GENOMIC DNA]</scope>
    <source>
        <strain evidence="27">WY2019</strain>
    </source>
</reference>
<dbReference type="PANTHER" id="PTHR11819:SF150">
    <property type="entry name" value="SODIUM_MYO-INOSITOL COTRANSPORTER"/>
    <property type="match status" value="1"/>
</dbReference>
<keyword evidence="13" id="KW-0915">Sodium</keyword>
<feature type="transmembrane region" description="Helical" evidence="26">
    <location>
        <begin position="410"/>
        <end position="432"/>
    </location>
</feature>
<feature type="transmembrane region" description="Helical" evidence="26">
    <location>
        <begin position="444"/>
        <end position="462"/>
    </location>
</feature>
<evidence type="ECO:0000256" key="16">
    <source>
        <dbReference type="ARBA" id="ARBA00023136"/>
    </source>
</evidence>
<dbReference type="InterPro" id="IPR001734">
    <property type="entry name" value="Na/solute_symporter"/>
</dbReference>
<keyword evidence="17" id="KW-0325">Glycoprotein</keyword>
<comment type="subunit">
    <text evidence="22">Interacts with KCNQ2 (via the pore module). Interacts with KCNQ1; this interaction is direct. Forms coregulatory complexes with ion channels KCNQ2-KCNQ3 and KCNQ1-KCNE2.</text>
</comment>
<evidence type="ECO:0000256" key="14">
    <source>
        <dbReference type="ARBA" id="ARBA00023065"/>
    </source>
</evidence>
<keyword evidence="18" id="KW-0739">Sodium transport</keyword>
<evidence type="ECO:0000256" key="9">
    <source>
        <dbReference type="ARBA" id="ARBA00022692"/>
    </source>
</evidence>
<dbReference type="InterPro" id="IPR018212">
    <property type="entry name" value="Na/solute_symporter_CS"/>
</dbReference>
<keyword evidence="16 26" id="KW-0472">Membrane</keyword>
<feature type="transmembrane region" description="Helical" evidence="26">
    <location>
        <begin position="189"/>
        <end position="210"/>
    </location>
</feature>
<evidence type="ECO:0000256" key="25">
    <source>
        <dbReference type="ARBA" id="ARBA00083967"/>
    </source>
</evidence>
<dbReference type="PROSITE" id="PS50283">
    <property type="entry name" value="NA_SOLUT_SYMP_3"/>
    <property type="match status" value="1"/>
</dbReference>
<evidence type="ECO:0000256" key="26">
    <source>
        <dbReference type="SAM" id="Phobius"/>
    </source>
</evidence>
<dbReference type="InterPro" id="IPR042731">
    <property type="entry name" value="SMIT"/>
</dbReference>
<feature type="transmembrane region" description="Helical" evidence="26">
    <location>
        <begin position="156"/>
        <end position="183"/>
    </location>
</feature>
<keyword evidence="10" id="KW-0769">Symport</keyword>
<dbReference type="GO" id="GO:0019843">
    <property type="term" value="F:rRNA binding"/>
    <property type="evidence" value="ECO:0007669"/>
    <property type="project" value="InterPro"/>
</dbReference>
<dbReference type="InterPro" id="IPR000529">
    <property type="entry name" value="Ribosomal_bS6"/>
</dbReference>
<dbReference type="InterPro" id="IPR035980">
    <property type="entry name" value="Ribosomal_bS6_sf"/>
</dbReference>
<keyword evidence="28" id="KW-1185">Reference proteome</keyword>
<evidence type="ECO:0000256" key="6">
    <source>
        <dbReference type="ARBA" id="ARBA00022448"/>
    </source>
</evidence>
<protein>
    <recommendedName>
        <fullName evidence="20">Small ribosomal subunit protein bS6m</fullName>
    </recommendedName>
    <alternativeName>
        <fullName evidence="21">28S ribosomal protein S6, mitochondrial</fullName>
    </alternativeName>
    <alternativeName>
        <fullName evidence="23">Sodium/myo-inositol cotransporter</fullName>
    </alternativeName>
    <alternativeName>
        <fullName evidence="25">Sodium/myo-inositol transporter 1</fullName>
    </alternativeName>
    <alternativeName>
        <fullName evidence="24">Solute carrier family 5 member 3</fullName>
    </alternativeName>
</protein>
<dbReference type="GO" id="GO:0016324">
    <property type="term" value="C:apical plasma membrane"/>
    <property type="evidence" value="ECO:0007669"/>
    <property type="project" value="UniProtKB-SubCell"/>
</dbReference>
<dbReference type="Pfam" id="PF01250">
    <property type="entry name" value="Ribosomal_S6"/>
    <property type="match status" value="1"/>
</dbReference>
<keyword evidence="9 26" id="KW-0812">Transmembrane</keyword>
<dbReference type="GO" id="GO:0003735">
    <property type="term" value="F:structural constituent of ribosome"/>
    <property type="evidence" value="ECO:0007669"/>
    <property type="project" value="InterPro"/>
</dbReference>
<keyword evidence="6" id="KW-0813">Transport</keyword>
<evidence type="ECO:0000256" key="10">
    <source>
        <dbReference type="ARBA" id="ARBA00022847"/>
    </source>
</evidence>
<dbReference type="InterPro" id="IPR038377">
    <property type="entry name" value="Na/Glc_symporter_sf"/>
</dbReference>
<evidence type="ECO:0000256" key="11">
    <source>
        <dbReference type="ARBA" id="ARBA00022980"/>
    </source>
</evidence>
<dbReference type="NCBIfam" id="TIGR00813">
    <property type="entry name" value="sss"/>
    <property type="match status" value="1"/>
</dbReference>
<dbReference type="AlphaFoldDB" id="A0A6B0RMN0"/>
<evidence type="ECO:0000256" key="21">
    <source>
        <dbReference type="ARBA" id="ARBA00035365"/>
    </source>
</evidence>
<feature type="transmembrane region" description="Helical" evidence="26">
    <location>
        <begin position="7"/>
        <end position="28"/>
    </location>
</feature>
<evidence type="ECO:0000256" key="23">
    <source>
        <dbReference type="ARBA" id="ARBA00074169"/>
    </source>
</evidence>
<dbReference type="CDD" id="cd15465">
    <property type="entry name" value="bS6_mito"/>
    <property type="match status" value="1"/>
</dbReference>